<evidence type="ECO:0000313" key="3">
    <source>
        <dbReference type="Proteomes" id="UP000693946"/>
    </source>
</evidence>
<organism evidence="2 3">
    <name type="scientific">Solea senegalensis</name>
    <name type="common">Senegalese sole</name>
    <dbReference type="NCBI Taxonomy" id="28829"/>
    <lineage>
        <taxon>Eukaryota</taxon>
        <taxon>Metazoa</taxon>
        <taxon>Chordata</taxon>
        <taxon>Craniata</taxon>
        <taxon>Vertebrata</taxon>
        <taxon>Euteleostomi</taxon>
        <taxon>Actinopterygii</taxon>
        <taxon>Neopterygii</taxon>
        <taxon>Teleostei</taxon>
        <taxon>Neoteleostei</taxon>
        <taxon>Acanthomorphata</taxon>
        <taxon>Carangaria</taxon>
        <taxon>Pleuronectiformes</taxon>
        <taxon>Pleuronectoidei</taxon>
        <taxon>Soleidae</taxon>
        <taxon>Solea</taxon>
    </lineage>
</organism>
<feature type="compositionally biased region" description="Polar residues" evidence="1">
    <location>
        <begin position="1"/>
        <end position="22"/>
    </location>
</feature>
<name>A0AAV6SK60_SOLSE</name>
<dbReference type="Proteomes" id="UP000693946">
    <property type="component" value="Linkage Group LG12"/>
</dbReference>
<reference evidence="2 3" key="1">
    <citation type="journal article" date="2021" name="Sci. Rep.">
        <title>Chromosome anchoring in Senegalese sole (Solea senegalensis) reveals sex-associated markers and genome rearrangements in flatfish.</title>
        <authorList>
            <person name="Guerrero-Cozar I."/>
            <person name="Gomez-Garrido J."/>
            <person name="Berbel C."/>
            <person name="Martinez-Blanch J.F."/>
            <person name="Alioto T."/>
            <person name="Claros M.G."/>
            <person name="Gagnaire P.A."/>
            <person name="Manchado M."/>
        </authorList>
    </citation>
    <scope>NUCLEOTIDE SEQUENCE [LARGE SCALE GENOMIC DNA]</scope>
    <source>
        <strain evidence="2">Sse05_10M</strain>
    </source>
</reference>
<proteinExistence type="predicted"/>
<comment type="caution">
    <text evidence="2">The sequence shown here is derived from an EMBL/GenBank/DDBJ whole genome shotgun (WGS) entry which is preliminary data.</text>
</comment>
<dbReference type="EMBL" id="JAGKHQ010000004">
    <property type="protein sequence ID" value="KAG7517743.1"/>
    <property type="molecule type" value="Genomic_DNA"/>
</dbReference>
<sequence>MNTKRVQSKLSNFNPSPHSTPDSARLGFVSERRGGLGKRCRFQASVPRRSLQLKKQVGVNGNHSLVIRWLSSYPSRLKNPHKFKEDFLLQQDSPHSAGMSSFHCDQHLVGQRLASPSQITTAVANQVLPELLSVAWI</sequence>
<evidence type="ECO:0000256" key="1">
    <source>
        <dbReference type="SAM" id="MobiDB-lite"/>
    </source>
</evidence>
<gene>
    <name evidence="2" type="ORF">JOB18_015446</name>
</gene>
<accession>A0AAV6SK60</accession>
<evidence type="ECO:0000313" key="2">
    <source>
        <dbReference type="EMBL" id="KAG7517743.1"/>
    </source>
</evidence>
<dbReference type="AlphaFoldDB" id="A0AAV6SK60"/>
<protein>
    <submittedName>
        <fullName evidence="2">Uncharacterized protein</fullName>
    </submittedName>
</protein>
<feature type="region of interest" description="Disordered" evidence="1">
    <location>
        <begin position="1"/>
        <end position="26"/>
    </location>
</feature>
<keyword evidence="3" id="KW-1185">Reference proteome</keyword>